<evidence type="ECO:0000256" key="1">
    <source>
        <dbReference type="ARBA" id="ARBA00004141"/>
    </source>
</evidence>
<feature type="transmembrane region" description="Helical" evidence="5">
    <location>
        <begin position="315"/>
        <end position="338"/>
    </location>
</feature>
<feature type="transmembrane region" description="Helical" evidence="5">
    <location>
        <begin position="62"/>
        <end position="80"/>
    </location>
</feature>
<feature type="transmembrane region" description="Helical" evidence="5">
    <location>
        <begin position="92"/>
        <end position="112"/>
    </location>
</feature>
<feature type="transmembrane region" description="Helical" evidence="5">
    <location>
        <begin position="227"/>
        <end position="247"/>
    </location>
</feature>
<evidence type="ECO:0000256" key="4">
    <source>
        <dbReference type="ARBA" id="ARBA00023136"/>
    </source>
</evidence>
<keyword evidence="8" id="KW-1185">Reference proteome</keyword>
<dbReference type="PANTHER" id="PTHR37422:SF13">
    <property type="entry name" value="LIPOPOLYSACCHARIDE BIOSYNTHESIS PROTEIN PA4999-RELATED"/>
    <property type="match status" value="1"/>
</dbReference>
<organism evidence="7 8">
    <name type="scientific">Paludibacter jiangxiensis</name>
    <dbReference type="NCBI Taxonomy" id="681398"/>
    <lineage>
        <taxon>Bacteria</taxon>
        <taxon>Pseudomonadati</taxon>
        <taxon>Bacteroidota</taxon>
        <taxon>Bacteroidia</taxon>
        <taxon>Bacteroidales</taxon>
        <taxon>Paludibacteraceae</taxon>
        <taxon>Paludibacter</taxon>
    </lineage>
</organism>
<proteinExistence type="predicted"/>
<dbReference type="RefSeq" id="WP_084252411.1">
    <property type="nucleotide sequence ID" value="NZ_BDCR01000004.1"/>
</dbReference>
<keyword evidence="4 5" id="KW-0472">Membrane</keyword>
<feature type="transmembrane region" description="Helical" evidence="5">
    <location>
        <begin position="350"/>
        <end position="372"/>
    </location>
</feature>
<dbReference type="GO" id="GO:0016020">
    <property type="term" value="C:membrane"/>
    <property type="evidence" value="ECO:0007669"/>
    <property type="project" value="UniProtKB-SubCell"/>
</dbReference>
<feature type="domain" description="O-antigen ligase-related" evidence="6">
    <location>
        <begin position="197"/>
        <end position="332"/>
    </location>
</feature>
<dbReference type="AlphaFoldDB" id="A0A161LX62"/>
<gene>
    <name evidence="7" type="ORF">PJIAN_4545</name>
</gene>
<dbReference type="PANTHER" id="PTHR37422">
    <property type="entry name" value="TEICHURONIC ACID BIOSYNTHESIS PROTEIN TUAE"/>
    <property type="match status" value="1"/>
</dbReference>
<dbReference type="InterPro" id="IPR051533">
    <property type="entry name" value="WaaL-like"/>
</dbReference>
<feature type="transmembrane region" description="Helical" evidence="5">
    <location>
        <begin position="195"/>
        <end position="220"/>
    </location>
</feature>
<dbReference type="GO" id="GO:0016874">
    <property type="term" value="F:ligase activity"/>
    <property type="evidence" value="ECO:0007669"/>
    <property type="project" value="UniProtKB-KW"/>
</dbReference>
<comment type="caution">
    <text evidence="7">The sequence shown here is derived from an EMBL/GenBank/DDBJ whole genome shotgun (WGS) entry which is preliminary data.</text>
</comment>
<dbReference type="Proteomes" id="UP000076586">
    <property type="component" value="Unassembled WGS sequence"/>
</dbReference>
<dbReference type="STRING" id="681398.PJIAN_4545"/>
<keyword evidence="3 5" id="KW-1133">Transmembrane helix</keyword>
<feature type="transmembrane region" description="Helical" evidence="5">
    <location>
        <begin position="6"/>
        <end position="26"/>
    </location>
</feature>
<comment type="subcellular location">
    <subcellularLocation>
        <location evidence="1">Membrane</location>
        <topology evidence="1">Multi-pass membrane protein</topology>
    </subcellularLocation>
</comment>
<dbReference type="OrthoDB" id="1118146at2"/>
<evidence type="ECO:0000313" key="8">
    <source>
        <dbReference type="Proteomes" id="UP000076586"/>
    </source>
</evidence>
<feature type="transmembrane region" description="Helical" evidence="5">
    <location>
        <begin position="118"/>
        <end position="136"/>
    </location>
</feature>
<dbReference type="EMBL" id="BDCR01000004">
    <property type="protein sequence ID" value="GAT64002.1"/>
    <property type="molecule type" value="Genomic_DNA"/>
</dbReference>
<evidence type="ECO:0000259" key="6">
    <source>
        <dbReference type="Pfam" id="PF04932"/>
    </source>
</evidence>
<keyword evidence="7" id="KW-0436">Ligase</keyword>
<reference evidence="8" key="1">
    <citation type="submission" date="2016-04" db="EMBL/GenBank/DDBJ databases">
        <title>Draft genome sequence of Paludibacter jiangxiensis strain NM7.</title>
        <authorList>
            <person name="Qiu Y."/>
            <person name="Matsuura N."/>
            <person name="Ohashi A."/>
            <person name="Tourlousse M.D."/>
            <person name="Sekiguchi Y."/>
        </authorList>
    </citation>
    <scope>NUCLEOTIDE SEQUENCE [LARGE SCALE GENOMIC DNA]</scope>
    <source>
        <strain evidence="8">NM7</strain>
    </source>
</reference>
<feature type="transmembrane region" description="Helical" evidence="5">
    <location>
        <begin position="157"/>
        <end position="175"/>
    </location>
</feature>
<accession>A0A161LX62</accession>
<reference evidence="8" key="2">
    <citation type="journal article" date="2017" name="Genome Announc.">
        <title>Draft genome sequence of Paludibacter jiangxiensis NM7(T), a propionate-producing fermentative bacterium.</title>
        <authorList>
            <person name="Qiu Y.-L."/>
            <person name="Tourlousse D.M."/>
            <person name="Matsuura N."/>
            <person name="Ohashi A."/>
            <person name="Sekiguchi Y."/>
        </authorList>
    </citation>
    <scope>NUCLEOTIDE SEQUENCE [LARGE SCALE GENOMIC DNA]</scope>
    <source>
        <strain evidence="8">NM7</strain>
    </source>
</reference>
<evidence type="ECO:0000313" key="7">
    <source>
        <dbReference type="EMBL" id="GAT64002.1"/>
    </source>
</evidence>
<dbReference type="InterPro" id="IPR007016">
    <property type="entry name" value="O-antigen_ligase-rel_domated"/>
</dbReference>
<evidence type="ECO:0000256" key="2">
    <source>
        <dbReference type="ARBA" id="ARBA00022692"/>
    </source>
</evidence>
<name>A0A161LX62_9BACT</name>
<dbReference type="Pfam" id="PF04932">
    <property type="entry name" value="Wzy_C"/>
    <property type="match status" value="1"/>
</dbReference>
<protein>
    <submittedName>
        <fullName evidence="7">O-antigen ligase</fullName>
    </submittedName>
</protein>
<keyword evidence="2 5" id="KW-0812">Transmembrane</keyword>
<sequence length="402" mass="45602">MNWEKLHIMVLYCFVFLLHFEYWSVFGKDEDNMTITKFVGYLYFILALRDVERFFLFSRIKAFLIPVLAFFGMLTIISYANYNSLYQQFANVIDLSAFQCILMFWIVCNHLSGQPKVIYRTFVAFVAGAVVMGILYKMGVGVTITDGRLSMFGDDENAVGIRMTLAIVVVLSLIFENPLNWKTPRFLLLLTLPFLFPVLALSGSRTALICLAIGLLIFILLIKLKPLLKAGFLVIAAAGVILMVNYFSHYDTLQERLVNSISYGDTAGRTSIWKHILPIFYESPIVGVGTTGYAKRAIPVFGVFKGGHYRSPHNVYLEMLCYTGVVGLGLFLLFLGRVSFKSVQLYLRNNYIVTGILILITMIDMFVGQGLYNKIFWYFYAVIVALQLNEEPELSNEPIVST</sequence>
<evidence type="ECO:0000256" key="5">
    <source>
        <dbReference type="SAM" id="Phobius"/>
    </source>
</evidence>
<evidence type="ECO:0000256" key="3">
    <source>
        <dbReference type="ARBA" id="ARBA00022989"/>
    </source>
</evidence>